<keyword evidence="2" id="KW-0285">Flavoprotein</keyword>
<dbReference type="Proteomes" id="UP001501666">
    <property type="component" value="Unassembled WGS sequence"/>
</dbReference>
<accession>A0ABN3ST69</accession>
<comment type="cofactor">
    <cofactor evidence="1">
        <name>FAD</name>
        <dbReference type="ChEBI" id="CHEBI:57692"/>
    </cofactor>
</comment>
<keyword evidence="6" id="KW-1185">Reference proteome</keyword>
<comment type="caution">
    <text evidence="5">The sequence shown here is derived from an EMBL/GenBank/DDBJ whole genome shotgun (WGS) entry which is preliminary data.</text>
</comment>
<evidence type="ECO:0000259" key="4">
    <source>
        <dbReference type="Pfam" id="PF01494"/>
    </source>
</evidence>
<dbReference type="InterPro" id="IPR002938">
    <property type="entry name" value="FAD-bd"/>
</dbReference>
<dbReference type="PANTHER" id="PTHR43004">
    <property type="entry name" value="TRK SYSTEM POTASSIUM UPTAKE PROTEIN"/>
    <property type="match status" value="1"/>
</dbReference>
<keyword evidence="3" id="KW-0274">FAD</keyword>
<feature type="domain" description="FAD-binding" evidence="4">
    <location>
        <begin position="5"/>
        <end position="336"/>
    </location>
</feature>
<reference evidence="5 6" key="1">
    <citation type="journal article" date="2019" name="Int. J. Syst. Evol. Microbiol.">
        <title>The Global Catalogue of Microorganisms (GCM) 10K type strain sequencing project: providing services to taxonomists for standard genome sequencing and annotation.</title>
        <authorList>
            <consortium name="The Broad Institute Genomics Platform"/>
            <consortium name="The Broad Institute Genome Sequencing Center for Infectious Disease"/>
            <person name="Wu L."/>
            <person name="Ma J."/>
        </authorList>
    </citation>
    <scope>NUCLEOTIDE SEQUENCE [LARGE SCALE GENOMIC DNA]</scope>
    <source>
        <strain evidence="5 6">JCM 6835</strain>
    </source>
</reference>
<evidence type="ECO:0000256" key="1">
    <source>
        <dbReference type="ARBA" id="ARBA00001974"/>
    </source>
</evidence>
<dbReference type="InterPro" id="IPR036188">
    <property type="entry name" value="FAD/NAD-bd_sf"/>
</dbReference>
<dbReference type="Gene3D" id="3.30.70.2450">
    <property type="match status" value="1"/>
</dbReference>
<evidence type="ECO:0000256" key="3">
    <source>
        <dbReference type="ARBA" id="ARBA00022827"/>
    </source>
</evidence>
<dbReference type="RefSeq" id="WP_346152554.1">
    <property type="nucleotide sequence ID" value="NZ_BAAATE010000024.1"/>
</dbReference>
<protein>
    <submittedName>
        <fullName evidence="5">NAD(P)/FAD-dependent oxidoreductase</fullName>
    </submittedName>
</protein>
<dbReference type="Pfam" id="PF01494">
    <property type="entry name" value="FAD_binding_3"/>
    <property type="match status" value="1"/>
</dbReference>
<gene>
    <name evidence="5" type="ORF">GCM10010412_070360</name>
</gene>
<dbReference type="EMBL" id="BAAATE010000024">
    <property type="protein sequence ID" value="GAA2684201.1"/>
    <property type="molecule type" value="Genomic_DNA"/>
</dbReference>
<dbReference type="InterPro" id="IPR050641">
    <property type="entry name" value="RIFMO-like"/>
</dbReference>
<evidence type="ECO:0000313" key="5">
    <source>
        <dbReference type="EMBL" id="GAA2684201.1"/>
    </source>
</evidence>
<name>A0ABN3ST69_9ACTN</name>
<proteinExistence type="predicted"/>
<dbReference type="PRINTS" id="PR00420">
    <property type="entry name" value="RNGMNOXGNASE"/>
</dbReference>
<evidence type="ECO:0000313" key="6">
    <source>
        <dbReference type="Proteomes" id="UP001501666"/>
    </source>
</evidence>
<sequence length="380" mass="40544">MNVTTDVLVIGAGPTGLAVAVSLVQQGFDVTIADDQAEGDNTSRAAVVHARTLEVLEPLGVTKKMTGLGIHSPRFTIRDRDRVLVPVDFSRLPTPYPYTLMISQADTERILLDRFEELGGRVARPYRVVAVEQDAEGATATFADGSQVRAGYLVGADGMHSTVREQVGIGFTGGTYAESFSLADVRLSGGVPADEVELFFSPDGLVVVAPLPGGTFRIVATVEEAPELPDVAFVQRLLDARGPVKERVVVEEVVWGSRFRVHHRVADAYRSGRVVLAGDAAHVHSPAGGQGMNAGLQDAAALGEALGQALRSGSAAPLDAYAAARRPVAEQVVAFAGRLTALATVNRRLRPLRNIALRCLAVLPPFRRKLAWRLSGLVYR</sequence>
<dbReference type="SUPFAM" id="SSF51905">
    <property type="entry name" value="FAD/NAD(P)-binding domain"/>
    <property type="match status" value="1"/>
</dbReference>
<evidence type="ECO:0000256" key="2">
    <source>
        <dbReference type="ARBA" id="ARBA00022630"/>
    </source>
</evidence>
<dbReference type="Gene3D" id="3.50.50.60">
    <property type="entry name" value="FAD/NAD(P)-binding domain"/>
    <property type="match status" value="1"/>
</dbReference>
<organism evidence="5 6">
    <name type="scientific">Nonomuraea recticatena</name>
    <dbReference type="NCBI Taxonomy" id="46178"/>
    <lineage>
        <taxon>Bacteria</taxon>
        <taxon>Bacillati</taxon>
        <taxon>Actinomycetota</taxon>
        <taxon>Actinomycetes</taxon>
        <taxon>Streptosporangiales</taxon>
        <taxon>Streptosporangiaceae</taxon>
        <taxon>Nonomuraea</taxon>
    </lineage>
</organism>
<dbReference type="PANTHER" id="PTHR43004:SF19">
    <property type="entry name" value="BINDING MONOOXYGENASE, PUTATIVE (JCVI)-RELATED"/>
    <property type="match status" value="1"/>
</dbReference>